<dbReference type="RefSeq" id="WP_089317243.1">
    <property type="nucleotide sequence ID" value="NZ_FZOQ01000001.1"/>
</dbReference>
<reference evidence="2" key="1">
    <citation type="submission" date="2017-06" db="EMBL/GenBank/DDBJ databases">
        <authorList>
            <person name="Varghese N."/>
            <person name="Submissions S."/>
        </authorList>
    </citation>
    <scope>NUCLEOTIDE SEQUENCE [LARGE SCALE GENOMIC DNA]</scope>
    <source>
        <strain evidence="2">NKM1</strain>
    </source>
</reference>
<gene>
    <name evidence="1" type="ORF">SAMN06296052_101148</name>
</gene>
<keyword evidence="2" id="KW-1185">Reference proteome</keyword>
<proteinExistence type="predicted"/>
<sequence length="144" mass="15999">MQSKLTRACTAAVLAVLISCDKDKDNVAPAPVGVDKVVRFEIFATKDYTTHYYADYDAKVSLWIVRTDKATMKEIVVLDTTFTRPLKAFPLEADKLVISKKITGVADQNEWIGVGSGTRMGAEAYSSYESFPADVREKRVEVKL</sequence>
<dbReference type="Proteomes" id="UP000198432">
    <property type="component" value="Unassembled WGS sequence"/>
</dbReference>
<protein>
    <submittedName>
        <fullName evidence="1">Uncharacterized protein</fullName>
    </submittedName>
</protein>
<evidence type="ECO:0000313" key="2">
    <source>
        <dbReference type="Proteomes" id="UP000198432"/>
    </source>
</evidence>
<dbReference type="PROSITE" id="PS51257">
    <property type="entry name" value="PROKAR_LIPOPROTEIN"/>
    <property type="match status" value="1"/>
</dbReference>
<name>A0A239B5E2_9BACT</name>
<accession>A0A239B5E2</accession>
<dbReference type="EMBL" id="FZOQ01000001">
    <property type="protein sequence ID" value="SNS02821.1"/>
    <property type="molecule type" value="Genomic_DNA"/>
</dbReference>
<organism evidence="1 2">
    <name type="scientific">Pontibacter ummariensis</name>
    <dbReference type="NCBI Taxonomy" id="1610492"/>
    <lineage>
        <taxon>Bacteria</taxon>
        <taxon>Pseudomonadati</taxon>
        <taxon>Bacteroidota</taxon>
        <taxon>Cytophagia</taxon>
        <taxon>Cytophagales</taxon>
        <taxon>Hymenobacteraceae</taxon>
        <taxon>Pontibacter</taxon>
    </lineage>
</organism>
<evidence type="ECO:0000313" key="1">
    <source>
        <dbReference type="EMBL" id="SNS02821.1"/>
    </source>
</evidence>
<dbReference type="AlphaFoldDB" id="A0A239B5E2"/>